<sequence>MRAAYLEGRPIAALARDHGVSRGAIRTAVADLLPEHTAIEEESPARSCRSPSQFCRSGVERISHATRSRPQDLVAGSEAGTGEGTGGEGAVSGGGRSHFAEPKADPGAPGPCFCSVASHRPQKKGATVSQSLPVPSVIACTAANAAGNHGSFFRSCASSRRVSPVMVTSTARGLGPMRVLRREDQHPRTGPPDVRGRARRTVLRCRAGGETVEKIQPDLIITTGRRKGQSPSLSRLYRALAEHEKRKAYPNAVIAAHADFAALQQRDRSPKYSLSATRHLAVAVREQGRAGMVITNQLHETYRLAYCRDMTSPAHIAMFSIAAHGHVNPSLEVIRELVARGHRVTYAIPPVFAEKVAGTGAEPRPWNSTLPGPDADPEAWGSTLLDNVEPFLDDAIQALPQLIEAYDGDEPDLVLHDIASYPARVLAHRWGVPAVSLSPNLVAWDGYEAEVAEPMWEEPKKTERGKAYYARFHAWLEENGITQHPDDFGGRPARSIVLIPKALQPHADRVDERVHSFVGACQGDRAAEGDWQRPAGADRVVLVSLGSAFTKQPAFYRECVEAFGDLPGWHLVLQVGRHVDPAELGDVPENVEVRSWVPQLAILRQADLFVTHAGAGGSQEGLATATPMIAVPQAVDQFGNADMLQALGVARQLPTEEATAETLRATALALVDDPEVARRLKDIQADMAREGGTRRAADLIEAELPGR</sequence>
<dbReference type="InterPro" id="IPR002213">
    <property type="entry name" value="UDP_glucos_trans"/>
</dbReference>
<dbReference type="GO" id="GO:0008194">
    <property type="term" value="F:UDP-glycosyltransferase activity"/>
    <property type="evidence" value="ECO:0007669"/>
    <property type="project" value="InterPro"/>
</dbReference>
<comment type="caution">
    <text evidence="4">The sequence shown here is derived from an EMBL/GenBank/DDBJ whole genome shotgun (WGS) entry which is preliminary data.</text>
</comment>
<organism evidence="4 5">
    <name type="scientific">Streptomyces griseoloalbus</name>
    <dbReference type="NCBI Taxonomy" id="67303"/>
    <lineage>
        <taxon>Bacteria</taxon>
        <taxon>Bacillati</taxon>
        <taxon>Actinomycetota</taxon>
        <taxon>Actinomycetes</taxon>
        <taxon>Kitasatosporales</taxon>
        <taxon>Streptomycetaceae</taxon>
        <taxon>Streptomyces</taxon>
    </lineage>
</organism>
<dbReference type="InterPro" id="IPR035595">
    <property type="entry name" value="UDP_glycos_trans_CS"/>
</dbReference>
<dbReference type="PROSITE" id="PS00375">
    <property type="entry name" value="UDPGT"/>
    <property type="match status" value="1"/>
</dbReference>
<name>A0A7W8BJM2_9ACTN</name>
<evidence type="ECO:0000313" key="5">
    <source>
        <dbReference type="Proteomes" id="UP000568022"/>
    </source>
</evidence>
<dbReference type="InterPro" id="IPR006326">
    <property type="entry name" value="UDPGT_MGT-like"/>
</dbReference>
<dbReference type="EMBL" id="JACHJE010000003">
    <property type="protein sequence ID" value="MBB5124615.1"/>
    <property type="molecule type" value="Genomic_DNA"/>
</dbReference>
<dbReference type="GO" id="GO:0016758">
    <property type="term" value="F:hexosyltransferase activity"/>
    <property type="evidence" value="ECO:0007669"/>
    <property type="project" value="InterPro"/>
</dbReference>
<feature type="region of interest" description="Disordered" evidence="3">
    <location>
        <begin position="62"/>
        <end position="105"/>
    </location>
</feature>
<dbReference type="SUPFAM" id="SSF53756">
    <property type="entry name" value="UDP-Glycosyltransferase/glycogen phosphorylase"/>
    <property type="match status" value="1"/>
</dbReference>
<comment type="similarity">
    <text evidence="1">Belongs to the UDP-glycosyltransferase family.</text>
</comment>
<gene>
    <name evidence="4" type="ORF">FHS32_001347</name>
</gene>
<dbReference type="Gene3D" id="3.40.50.2000">
    <property type="entry name" value="Glycogen Phosphorylase B"/>
    <property type="match status" value="2"/>
</dbReference>
<evidence type="ECO:0000256" key="3">
    <source>
        <dbReference type="SAM" id="MobiDB-lite"/>
    </source>
</evidence>
<evidence type="ECO:0000313" key="4">
    <source>
        <dbReference type="EMBL" id="MBB5124615.1"/>
    </source>
</evidence>
<dbReference type="NCBIfam" id="NF033129">
    <property type="entry name" value="macro_glyco_Mgt"/>
    <property type="match status" value="1"/>
</dbReference>
<dbReference type="FunFam" id="3.40.50.2000:FF:000072">
    <property type="entry name" value="Glycosyl transferase"/>
    <property type="match status" value="1"/>
</dbReference>
<dbReference type="InterPro" id="IPR050426">
    <property type="entry name" value="Glycosyltransferase_28"/>
</dbReference>
<evidence type="ECO:0000256" key="2">
    <source>
        <dbReference type="ARBA" id="ARBA00022679"/>
    </source>
</evidence>
<keyword evidence="5" id="KW-1185">Reference proteome</keyword>
<dbReference type="CDD" id="cd03784">
    <property type="entry name" value="GT1_Gtf-like"/>
    <property type="match status" value="1"/>
</dbReference>
<dbReference type="Pfam" id="PF00201">
    <property type="entry name" value="UDPGT"/>
    <property type="match status" value="1"/>
</dbReference>
<reference evidence="4 5" key="1">
    <citation type="submission" date="2020-08" db="EMBL/GenBank/DDBJ databases">
        <title>Genomic Encyclopedia of Type Strains, Phase III (KMG-III): the genomes of soil and plant-associated and newly described type strains.</title>
        <authorList>
            <person name="Whitman W."/>
        </authorList>
    </citation>
    <scope>NUCLEOTIDE SEQUENCE [LARGE SCALE GENOMIC DNA]</scope>
    <source>
        <strain evidence="4 5">CECT 3226</strain>
    </source>
</reference>
<dbReference type="AlphaFoldDB" id="A0A7W8BJM2"/>
<dbReference type="PANTHER" id="PTHR48050:SF13">
    <property type="entry name" value="STEROL 3-BETA-GLUCOSYLTRANSFERASE UGT80A2"/>
    <property type="match status" value="1"/>
</dbReference>
<dbReference type="GO" id="GO:0017000">
    <property type="term" value="P:antibiotic biosynthetic process"/>
    <property type="evidence" value="ECO:0007669"/>
    <property type="project" value="UniProtKB-ARBA"/>
</dbReference>
<dbReference type="Proteomes" id="UP000568022">
    <property type="component" value="Unassembled WGS sequence"/>
</dbReference>
<protein>
    <submittedName>
        <fullName evidence="4">MGT family glycosyltransferase</fullName>
    </submittedName>
</protein>
<proteinExistence type="inferred from homology"/>
<evidence type="ECO:0000256" key="1">
    <source>
        <dbReference type="ARBA" id="ARBA00009995"/>
    </source>
</evidence>
<accession>A0A7W8BJM2</accession>
<keyword evidence="2 4" id="KW-0808">Transferase</keyword>
<feature type="compositionally biased region" description="Gly residues" evidence="3">
    <location>
        <begin position="79"/>
        <end position="96"/>
    </location>
</feature>
<dbReference type="NCBIfam" id="TIGR01426">
    <property type="entry name" value="MGT"/>
    <property type="match status" value="1"/>
</dbReference>
<dbReference type="PANTHER" id="PTHR48050">
    <property type="entry name" value="STEROL 3-BETA-GLUCOSYLTRANSFERASE"/>
    <property type="match status" value="1"/>
</dbReference>